<reference evidence="1 2" key="1">
    <citation type="submission" date="2016-01" db="EMBL/GenBank/DDBJ databases">
        <authorList>
            <person name="Oliw E.H."/>
        </authorList>
    </citation>
    <scope>NUCLEOTIDE SEQUENCE [LARGE SCALE GENOMIC DNA]</scope>
    <source>
        <strain evidence="1 2">PSS_7772B</strain>
    </source>
</reference>
<name>A0A133NTR9_GARVA</name>
<dbReference type="Proteomes" id="UP000070687">
    <property type="component" value="Unassembled WGS sequence"/>
</dbReference>
<dbReference type="PATRIC" id="fig|2702.100.peg.1007"/>
<dbReference type="AlphaFoldDB" id="A0A133NTR9"/>
<proteinExistence type="predicted"/>
<accession>A0A133NTR9</accession>
<evidence type="ECO:0000313" key="1">
    <source>
        <dbReference type="EMBL" id="KXA19676.1"/>
    </source>
</evidence>
<evidence type="ECO:0000313" key="2">
    <source>
        <dbReference type="Proteomes" id="UP000070687"/>
    </source>
</evidence>
<sequence length="53" mass="6239">MRIAIKNNSVQEESQIKQELFKKLQKTPINNHQHTSMHITALLITIQLFSTHR</sequence>
<comment type="caution">
    <text evidence="1">The sequence shown here is derived from an EMBL/GenBank/DDBJ whole genome shotgun (WGS) entry which is preliminary data.</text>
</comment>
<gene>
    <name evidence="1" type="ORF">HMPREF3208_01025</name>
</gene>
<protein>
    <submittedName>
        <fullName evidence="1">Uncharacterized protein</fullName>
    </submittedName>
</protein>
<dbReference type="EMBL" id="LRQB01000063">
    <property type="protein sequence ID" value="KXA19676.1"/>
    <property type="molecule type" value="Genomic_DNA"/>
</dbReference>
<organism evidence="1 2">
    <name type="scientific">Gardnerella vaginalis</name>
    <dbReference type="NCBI Taxonomy" id="2702"/>
    <lineage>
        <taxon>Bacteria</taxon>
        <taxon>Bacillati</taxon>
        <taxon>Actinomycetota</taxon>
        <taxon>Actinomycetes</taxon>
        <taxon>Bifidobacteriales</taxon>
        <taxon>Bifidobacteriaceae</taxon>
        <taxon>Gardnerella</taxon>
    </lineage>
</organism>